<keyword evidence="1" id="KW-0472">Membrane</keyword>
<organism evidence="2 3">
    <name type="scientific">Aequorivita echinoideorum</name>
    <dbReference type="NCBI Taxonomy" id="1549647"/>
    <lineage>
        <taxon>Bacteria</taxon>
        <taxon>Pseudomonadati</taxon>
        <taxon>Bacteroidota</taxon>
        <taxon>Flavobacteriia</taxon>
        <taxon>Flavobacteriales</taxon>
        <taxon>Flavobacteriaceae</taxon>
        <taxon>Aequorivita</taxon>
    </lineage>
</organism>
<evidence type="ECO:0000256" key="1">
    <source>
        <dbReference type="SAM" id="Phobius"/>
    </source>
</evidence>
<reference evidence="2 3" key="1">
    <citation type="submission" date="2021-05" db="EMBL/GenBank/DDBJ databases">
        <title>Aequorivita echinoideorum JCM 30378 genome.</title>
        <authorList>
            <person name="Zhang H."/>
            <person name="Li C."/>
        </authorList>
    </citation>
    <scope>NUCLEOTIDE SEQUENCE [LARGE SCALE GENOMIC DNA]</scope>
    <source>
        <strain evidence="2 3">JCM30378</strain>
    </source>
</reference>
<feature type="transmembrane region" description="Helical" evidence="1">
    <location>
        <begin position="85"/>
        <end position="107"/>
    </location>
</feature>
<gene>
    <name evidence="2" type="ORF">KIV10_01150</name>
</gene>
<keyword evidence="3" id="KW-1185">Reference proteome</keyword>
<comment type="caution">
    <text evidence="2">The sequence shown here is derived from an EMBL/GenBank/DDBJ whole genome shotgun (WGS) entry which is preliminary data.</text>
</comment>
<name>A0ABS5S2Z5_9FLAO</name>
<dbReference type="EMBL" id="JAHCTB010000001">
    <property type="protein sequence ID" value="MBT0606777.1"/>
    <property type="molecule type" value="Genomic_DNA"/>
</dbReference>
<evidence type="ECO:0000313" key="3">
    <source>
        <dbReference type="Proteomes" id="UP001297092"/>
    </source>
</evidence>
<evidence type="ECO:0000313" key="2">
    <source>
        <dbReference type="EMBL" id="MBT0606777.1"/>
    </source>
</evidence>
<protein>
    <submittedName>
        <fullName evidence="2">Uncharacterized protein</fullName>
    </submittedName>
</protein>
<proteinExistence type="predicted"/>
<dbReference type="RefSeq" id="WP_214111651.1">
    <property type="nucleotide sequence ID" value="NZ_JAHCTB010000001.1"/>
</dbReference>
<dbReference type="Proteomes" id="UP001297092">
    <property type="component" value="Unassembled WGS sequence"/>
</dbReference>
<sequence length="119" mass="13620">MSHRIFLKSKPGLRVERLSENLWSAQSKVHNLFITPKIEFSVDVKNQIKIKKYDVLKPALIYSILFAAIFLILDFLSESSLANGLGYLILGSSIFYFGIMSLLIFIVKVRIQKQLNNKS</sequence>
<keyword evidence="1" id="KW-0812">Transmembrane</keyword>
<keyword evidence="1" id="KW-1133">Transmembrane helix</keyword>
<accession>A0ABS5S2Z5</accession>
<feature type="transmembrane region" description="Helical" evidence="1">
    <location>
        <begin position="55"/>
        <end position="73"/>
    </location>
</feature>